<name>A0A3A5L1Q5_9GAMM</name>
<gene>
    <name evidence="1" type="ORF">D6J04_12370</name>
</gene>
<dbReference type="Proteomes" id="UP000270757">
    <property type="component" value="Unassembled WGS sequence"/>
</dbReference>
<accession>A0A3A5L1Q5</accession>
<comment type="caution">
    <text evidence="1">The sequence shown here is derived from an EMBL/GenBank/DDBJ whole genome shotgun (WGS) entry which is preliminary data.</text>
</comment>
<proteinExistence type="predicted"/>
<dbReference type="EMBL" id="QZWB01000015">
    <property type="protein sequence ID" value="RJT44420.1"/>
    <property type="molecule type" value="Genomic_DNA"/>
</dbReference>
<organism evidence="1 2">
    <name type="scientific">Legionella taurinensis</name>
    <dbReference type="NCBI Taxonomy" id="70611"/>
    <lineage>
        <taxon>Bacteria</taxon>
        <taxon>Pseudomonadati</taxon>
        <taxon>Pseudomonadota</taxon>
        <taxon>Gammaproteobacteria</taxon>
        <taxon>Legionellales</taxon>
        <taxon>Legionellaceae</taxon>
        <taxon>Legionella</taxon>
    </lineage>
</organism>
<protein>
    <submittedName>
        <fullName evidence="1">Uncharacterized protein</fullName>
    </submittedName>
</protein>
<dbReference type="AlphaFoldDB" id="A0A3A5L1Q5"/>
<reference evidence="1 2" key="1">
    <citation type="submission" date="2018-09" db="EMBL/GenBank/DDBJ databases">
        <title>Draft genome sequences of Legionella taurinensis isolated from water samples.</title>
        <authorList>
            <person name="Chakeri A."/>
            <person name="Allerberger F."/>
            <person name="Kundi M."/>
            <person name="Ruppitsch W."/>
            <person name="Schmid D."/>
        </authorList>
    </citation>
    <scope>NUCLEOTIDE SEQUENCE [LARGE SCALE GENOMIC DNA]</scope>
    <source>
        <strain evidence="1 2">4570-18-6</strain>
    </source>
</reference>
<sequence length="85" mass="9857">MSLGVIRQTYDVLENSLYFYSKDTMLYRLPMSEIEKSDGIKFIIGDTLDVARVKNAIENLDEKKLSGVLARNRRNFRTIFDHDPA</sequence>
<evidence type="ECO:0000313" key="2">
    <source>
        <dbReference type="Proteomes" id="UP000270757"/>
    </source>
</evidence>
<evidence type="ECO:0000313" key="1">
    <source>
        <dbReference type="EMBL" id="RJT44420.1"/>
    </source>
</evidence>